<comment type="caution">
    <text evidence="2">The sequence shown here is derived from an EMBL/GenBank/DDBJ whole genome shotgun (WGS) entry which is preliminary data.</text>
</comment>
<evidence type="ECO:0000313" key="3">
    <source>
        <dbReference type="Proteomes" id="UP001141806"/>
    </source>
</evidence>
<dbReference type="EMBL" id="JAMYWD010000009">
    <property type="protein sequence ID" value="KAJ4961639.1"/>
    <property type="molecule type" value="Genomic_DNA"/>
</dbReference>
<accession>A0A9Q0K2P8</accession>
<feature type="region of interest" description="Disordered" evidence="1">
    <location>
        <begin position="173"/>
        <end position="203"/>
    </location>
</feature>
<sequence>MKNLYPKNKGKVYPSPSSPSTIFYGSSSPSRDALSVLNILPVAILALTSVLSLEDREVLAYMITRSMKTTCPSSMIEEKNKCKKSNSHNKPPIFECGCFDCYTIYWFRWDSSPNRELIHHAIEAFEDHLTNGEPFKKNGRGKKKDKMSHCGIIEKLPADKPGNERIMVLEKEIETQESGELLEPEPETEFESEKTDPQPGNHALADSVLDRAGAEDEAGEVKCMEMNNMVAGMEAQIQVTASDRNHKGLTRKVWDLLGLFNSRLWSLWSPSG</sequence>
<proteinExistence type="predicted"/>
<reference evidence="2" key="1">
    <citation type="journal article" date="2023" name="Plant J.">
        <title>The genome of the king protea, Protea cynaroides.</title>
        <authorList>
            <person name="Chang J."/>
            <person name="Duong T.A."/>
            <person name="Schoeman C."/>
            <person name="Ma X."/>
            <person name="Roodt D."/>
            <person name="Barker N."/>
            <person name="Li Z."/>
            <person name="Van de Peer Y."/>
            <person name="Mizrachi E."/>
        </authorList>
    </citation>
    <scope>NUCLEOTIDE SEQUENCE</scope>
    <source>
        <tissue evidence="2">Young leaves</tissue>
    </source>
</reference>
<evidence type="ECO:0000256" key="1">
    <source>
        <dbReference type="SAM" id="MobiDB-lite"/>
    </source>
</evidence>
<gene>
    <name evidence="2" type="ORF">NE237_021549</name>
</gene>
<dbReference type="PANTHER" id="PTHR31903">
    <property type="entry name" value="F12F1.11-RELATED"/>
    <property type="match status" value="1"/>
</dbReference>
<protein>
    <submittedName>
        <fullName evidence="2">Uncharacterized protein</fullName>
    </submittedName>
</protein>
<dbReference type="AlphaFoldDB" id="A0A9Q0K2P8"/>
<feature type="compositionally biased region" description="Acidic residues" evidence="1">
    <location>
        <begin position="175"/>
        <end position="190"/>
    </location>
</feature>
<evidence type="ECO:0000313" key="2">
    <source>
        <dbReference type="EMBL" id="KAJ4961639.1"/>
    </source>
</evidence>
<dbReference type="Proteomes" id="UP001141806">
    <property type="component" value="Unassembled WGS sequence"/>
</dbReference>
<organism evidence="2 3">
    <name type="scientific">Protea cynaroides</name>
    <dbReference type="NCBI Taxonomy" id="273540"/>
    <lineage>
        <taxon>Eukaryota</taxon>
        <taxon>Viridiplantae</taxon>
        <taxon>Streptophyta</taxon>
        <taxon>Embryophyta</taxon>
        <taxon>Tracheophyta</taxon>
        <taxon>Spermatophyta</taxon>
        <taxon>Magnoliopsida</taxon>
        <taxon>Proteales</taxon>
        <taxon>Proteaceae</taxon>
        <taxon>Protea</taxon>
    </lineage>
</organism>
<name>A0A9Q0K2P8_9MAGN</name>
<dbReference type="PANTHER" id="PTHR31903:SF4">
    <property type="entry name" value="OS11G0490300 PROTEIN"/>
    <property type="match status" value="1"/>
</dbReference>
<keyword evidence="3" id="KW-1185">Reference proteome</keyword>
<dbReference type="OrthoDB" id="1937859at2759"/>